<dbReference type="AlphaFoldDB" id="A0A976FGU6"/>
<name>A0A976FGU6_BRELC</name>
<dbReference type="EMBL" id="SHOA02000018">
    <property type="protein sequence ID" value="TDH66214.1"/>
    <property type="molecule type" value="Genomic_DNA"/>
</dbReference>
<reference evidence="1 2" key="1">
    <citation type="journal article" date="2021" name="Genome Biol.">
        <title>AFLAP: assembly-free linkage analysis pipeline using k-mers from genome sequencing data.</title>
        <authorList>
            <person name="Fletcher K."/>
            <person name="Zhang L."/>
            <person name="Gil J."/>
            <person name="Han R."/>
            <person name="Cavanaugh K."/>
            <person name="Michelmore R."/>
        </authorList>
    </citation>
    <scope>NUCLEOTIDE SEQUENCE [LARGE SCALE GENOMIC DNA]</scope>
    <source>
        <strain evidence="1 2">SF5</strain>
    </source>
</reference>
<comment type="caution">
    <text evidence="1">The sequence shown here is derived from an EMBL/GenBank/DDBJ whole genome shotgun (WGS) entry which is preliminary data.</text>
</comment>
<proteinExistence type="predicted"/>
<evidence type="ECO:0000313" key="1">
    <source>
        <dbReference type="EMBL" id="TDH66214.1"/>
    </source>
</evidence>
<protein>
    <submittedName>
        <fullName evidence="1">Uncharacterized protein</fullName>
    </submittedName>
</protein>
<keyword evidence="2" id="KW-1185">Reference proteome</keyword>
<evidence type="ECO:0000313" key="2">
    <source>
        <dbReference type="Proteomes" id="UP000294530"/>
    </source>
</evidence>
<dbReference type="RefSeq" id="XP_067815713.1">
    <property type="nucleotide sequence ID" value="XM_067963514.1"/>
</dbReference>
<dbReference type="Proteomes" id="UP000294530">
    <property type="component" value="Unassembled WGS sequence"/>
</dbReference>
<dbReference type="GeneID" id="94349185"/>
<dbReference type="KEGG" id="blac:94349185"/>
<accession>A0A976FGU6</accession>
<gene>
    <name evidence="1" type="ORF">CCR75_005433</name>
</gene>
<dbReference type="OrthoDB" id="156691at2759"/>
<organism evidence="1 2">
    <name type="scientific">Bremia lactucae</name>
    <name type="common">Lettuce downy mildew</name>
    <dbReference type="NCBI Taxonomy" id="4779"/>
    <lineage>
        <taxon>Eukaryota</taxon>
        <taxon>Sar</taxon>
        <taxon>Stramenopiles</taxon>
        <taxon>Oomycota</taxon>
        <taxon>Peronosporomycetes</taxon>
        <taxon>Peronosporales</taxon>
        <taxon>Peronosporaceae</taxon>
        <taxon>Bremia</taxon>
    </lineage>
</organism>
<sequence length="193" mass="22007">MTRSVLLNLLHVPTKEDPMVDNHHGSFHVDPYHGSSKSMDDKSRLRKLTSLSYLGGKLRIMFQRELRDTILCEDELLPRANKRNLYEIIHCNDKTTSPGFDPLIELSDSVRLAEKDEPSKAQRSCTNCSKCFQRELSRFDQYCGLDCKTAHRMRQASHYLAYQSSSLVSEDMLAVRAAAARPPPRFTTRSATS</sequence>